<dbReference type="InterPro" id="IPR027640">
    <property type="entry name" value="Kinesin-like_fam"/>
</dbReference>
<keyword evidence="1" id="KW-0505">Motor protein</keyword>
<accession>A0A834Z9Q9</accession>
<dbReference type="PANTHER" id="PTHR47969:SF9">
    <property type="entry name" value="KINESIN-LIKE PROTEIN"/>
    <property type="match status" value="1"/>
</dbReference>
<evidence type="ECO:0000313" key="4">
    <source>
        <dbReference type="EMBL" id="KAF8399801.1"/>
    </source>
</evidence>
<dbReference type="SUPFAM" id="SSF52540">
    <property type="entry name" value="P-loop containing nucleoside triphosphate hydrolases"/>
    <property type="match status" value="1"/>
</dbReference>
<dbReference type="OrthoDB" id="3176171at2759"/>
<dbReference type="GO" id="GO:0005524">
    <property type="term" value="F:ATP binding"/>
    <property type="evidence" value="ECO:0007669"/>
    <property type="project" value="InterPro"/>
</dbReference>
<dbReference type="Pfam" id="PF00225">
    <property type="entry name" value="Kinesin"/>
    <property type="match status" value="1"/>
</dbReference>
<dbReference type="InterPro" id="IPR027417">
    <property type="entry name" value="P-loop_NTPase"/>
</dbReference>
<evidence type="ECO:0000256" key="1">
    <source>
        <dbReference type="ARBA" id="ARBA00023175"/>
    </source>
</evidence>
<evidence type="ECO:0000259" key="3">
    <source>
        <dbReference type="PROSITE" id="PS50067"/>
    </source>
</evidence>
<dbReference type="OMA" id="INSNETW"/>
<protein>
    <recommendedName>
        <fullName evidence="3">Kinesin motor domain-containing protein</fullName>
    </recommendedName>
</protein>
<dbReference type="GO" id="GO:0005875">
    <property type="term" value="C:microtubule associated complex"/>
    <property type="evidence" value="ECO:0007669"/>
    <property type="project" value="TreeGrafter"/>
</dbReference>
<dbReference type="PANTHER" id="PTHR47969">
    <property type="entry name" value="CHROMOSOME-ASSOCIATED KINESIN KIF4A-RELATED"/>
    <property type="match status" value="1"/>
</dbReference>
<dbReference type="GO" id="GO:0008017">
    <property type="term" value="F:microtubule binding"/>
    <property type="evidence" value="ECO:0007669"/>
    <property type="project" value="InterPro"/>
</dbReference>
<dbReference type="Gene3D" id="3.40.850.10">
    <property type="entry name" value="Kinesin motor domain"/>
    <property type="match status" value="1"/>
</dbReference>
<dbReference type="GO" id="GO:0007018">
    <property type="term" value="P:microtubule-based movement"/>
    <property type="evidence" value="ECO:0007669"/>
    <property type="project" value="InterPro"/>
</dbReference>
<dbReference type="InterPro" id="IPR001752">
    <property type="entry name" value="Kinesin_motor_dom"/>
</dbReference>
<gene>
    <name evidence="4" type="ORF">HHK36_015672</name>
</gene>
<comment type="similarity">
    <text evidence="2">Belongs to the TRAFAC class myosin-kinesin ATPase superfamily. Kinesin family.</text>
</comment>
<dbReference type="PROSITE" id="PS50067">
    <property type="entry name" value="KINESIN_MOTOR_2"/>
    <property type="match status" value="1"/>
</dbReference>
<organism evidence="4 5">
    <name type="scientific">Tetracentron sinense</name>
    <name type="common">Spur-leaf</name>
    <dbReference type="NCBI Taxonomy" id="13715"/>
    <lineage>
        <taxon>Eukaryota</taxon>
        <taxon>Viridiplantae</taxon>
        <taxon>Streptophyta</taxon>
        <taxon>Embryophyta</taxon>
        <taxon>Tracheophyta</taxon>
        <taxon>Spermatophyta</taxon>
        <taxon>Magnoliopsida</taxon>
        <taxon>Trochodendrales</taxon>
        <taxon>Trochodendraceae</taxon>
        <taxon>Tetracentron</taxon>
    </lineage>
</organism>
<comment type="caution">
    <text evidence="4">The sequence shown here is derived from an EMBL/GenBank/DDBJ whole genome shotgun (WGS) entry which is preliminary data.</text>
</comment>
<evidence type="ECO:0000313" key="5">
    <source>
        <dbReference type="Proteomes" id="UP000655225"/>
    </source>
</evidence>
<dbReference type="GO" id="GO:0003777">
    <property type="term" value="F:microtubule motor activity"/>
    <property type="evidence" value="ECO:0007669"/>
    <property type="project" value="InterPro"/>
</dbReference>
<proteinExistence type="inferred from homology"/>
<dbReference type="SMART" id="SM00129">
    <property type="entry name" value="KISc"/>
    <property type="match status" value="1"/>
</dbReference>
<keyword evidence="5" id="KW-1185">Reference proteome</keyword>
<sequence>MALSAVNASQLKANLGSDSHRKIRIVGKIRASTDEETESSNANGVVKPWISVQKPNGESSDSVTISFEDRTTSRKESYKLDFCYEQNEDVSQIFSGEIKPLGSDEKPGLEPLAMAEILSMSKEIGNLVTISCYEIYQDHIYDLLEHKEQEVLVLEDAVGRINSKDFLRQVQIVPMKSIIEFSNLYLHNCTLRKPSQKGINNVNRRSHNGLIVYVSCNERDSDTHIVGKMNFVDLADYEDTKRKSNDGHHLVESTRINRSLYTFQNVVYALNANESLVPYRESKLTHMLQDSLGGTSTTLMIYCLVRLLVFTL</sequence>
<comment type="caution">
    <text evidence="2">Lacks conserved residue(s) required for the propagation of feature annotation.</text>
</comment>
<dbReference type="EMBL" id="JABCRI010000010">
    <property type="protein sequence ID" value="KAF8399801.1"/>
    <property type="molecule type" value="Genomic_DNA"/>
</dbReference>
<dbReference type="PRINTS" id="PR00380">
    <property type="entry name" value="KINESINHEAVY"/>
</dbReference>
<reference evidence="4 5" key="1">
    <citation type="submission" date="2020-04" db="EMBL/GenBank/DDBJ databases">
        <title>Plant Genome Project.</title>
        <authorList>
            <person name="Zhang R.-G."/>
        </authorList>
    </citation>
    <scope>NUCLEOTIDE SEQUENCE [LARGE SCALE GENOMIC DNA]</scope>
    <source>
        <strain evidence="4">YNK0</strain>
        <tissue evidence="4">Leaf</tissue>
    </source>
</reference>
<feature type="domain" description="Kinesin motor" evidence="3">
    <location>
        <begin position="1"/>
        <end position="312"/>
    </location>
</feature>
<dbReference type="AlphaFoldDB" id="A0A834Z9Q9"/>
<dbReference type="GO" id="GO:0051231">
    <property type="term" value="P:spindle elongation"/>
    <property type="evidence" value="ECO:0007669"/>
    <property type="project" value="TreeGrafter"/>
</dbReference>
<evidence type="ECO:0000256" key="2">
    <source>
        <dbReference type="PROSITE-ProRule" id="PRU00283"/>
    </source>
</evidence>
<dbReference type="InterPro" id="IPR036961">
    <property type="entry name" value="Kinesin_motor_dom_sf"/>
</dbReference>
<dbReference type="GO" id="GO:0007052">
    <property type="term" value="P:mitotic spindle organization"/>
    <property type="evidence" value="ECO:0007669"/>
    <property type="project" value="TreeGrafter"/>
</dbReference>
<name>A0A834Z9Q9_TETSI</name>
<dbReference type="Proteomes" id="UP000655225">
    <property type="component" value="Unassembled WGS sequence"/>
</dbReference>